<dbReference type="EMBL" id="CADCWN010000338">
    <property type="protein sequence ID" value="CAA9587805.1"/>
    <property type="molecule type" value="Genomic_DNA"/>
</dbReference>
<evidence type="ECO:0000256" key="1">
    <source>
        <dbReference type="ARBA" id="ARBA00004651"/>
    </source>
</evidence>
<dbReference type="PANTHER" id="PTHR43005">
    <property type="entry name" value="BLR7065 PROTEIN"/>
    <property type="match status" value="1"/>
</dbReference>
<keyword evidence="4 7" id="KW-0812">Transmembrane</keyword>
<comment type="subcellular location">
    <subcellularLocation>
        <location evidence="1 7">Cell membrane</location>
        <topology evidence="1 7">Multi-pass membrane protein</topology>
    </subcellularLocation>
</comment>
<dbReference type="PROSITE" id="PS50928">
    <property type="entry name" value="ABC_TM1"/>
    <property type="match status" value="1"/>
</dbReference>
<evidence type="ECO:0000256" key="7">
    <source>
        <dbReference type="RuleBase" id="RU363032"/>
    </source>
</evidence>
<name>A0A6J4VWJ5_9BACT</name>
<dbReference type="SUPFAM" id="SSF161098">
    <property type="entry name" value="MetI-like"/>
    <property type="match status" value="1"/>
</dbReference>
<evidence type="ECO:0000256" key="8">
    <source>
        <dbReference type="SAM" id="MobiDB-lite"/>
    </source>
</evidence>
<evidence type="ECO:0000313" key="10">
    <source>
        <dbReference type="EMBL" id="CAA9587805.1"/>
    </source>
</evidence>
<evidence type="ECO:0000256" key="4">
    <source>
        <dbReference type="ARBA" id="ARBA00022692"/>
    </source>
</evidence>
<comment type="similarity">
    <text evidence="7">Belongs to the binding-protein-dependent transport system permease family.</text>
</comment>
<dbReference type="CDD" id="cd06261">
    <property type="entry name" value="TM_PBP2"/>
    <property type="match status" value="1"/>
</dbReference>
<gene>
    <name evidence="10" type="ORF">AVDCRST_MAG18-4212</name>
</gene>
<evidence type="ECO:0000256" key="5">
    <source>
        <dbReference type="ARBA" id="ARBA00022989"/>
    </source>
</evidence>
<accession>A0A6J4VWJ5</accession>
<evidence type="ECO:0000256" key="6">
    <source>
        <dbReference type="ARBA" id="ARBA00023136"/>
    </source>
</evidence>
<feature type="compositionally biased region" description="Polar residues" evidence="8">
    <location>
        <begin position="1"/>
        <end position="20"/>
    </location>
</feature>
<sequence length="314" mass="34867">MSQPIAETQRATATEVSNQRRPGATQRQQQTRLAWLLLLPTLAIVVFVALYPLAQTIYQSFTDARLASGVAPKFIGLQNYSDLVRDLDFRRSILVTLQFTLLTVVFEFLLGLGIALVINSAFKGRGVVRTAMLVPWAIPTVVSAQMWKWMYSDQYGVINDFLGRIGLIDQPIAFIAQPNTSLAAIAAVDIWKTTPFVALLLLAGLQVIPGEVYEAARIDGANAFQQFLRITMPLLRPAILVTLIFRTLDSLRVFDVFYVMFGARQDTQTMAIYNQQNIVSFSDLGYGSAISVAIFLIIGIFVVAYVTFLKVEEA</sequence>
<evidence type="ECO:0000259" key="9">
    <source>
        <dbReference type="PROSITE" id="PS50928"/>
    </source>
</evidence>
<dbReference type="AlphaFoldDB" id="A0A6J4VWJ5"/>
<dbReference type="PANTHER" id="PTHR43005:SF2">
    <property type="entry name" value="INTEGRAL MEMBRANE SUGAR TRANSPORT PROTEIN"/>
    <property type="match status" value="1"/>
</dbReference>
<keyword evidence="5 7" id="KW-1133">Transmembrane helix</keyword>
<dbReference type="GO" id="GO:0005886">
    <property type="term" value="C:plasma membrane"/>
    <property type="evidence" value="ECO:0007669"/>
    <property type="project" value="UniProtKB-SubCell"/>
</dbReference>
<dbReference type="Pfam" id="PF00528">
    <property type="entry name" value="BPD_transp_1"/>
    <property type="match status" value="1"/>
</dbReference>
<feature type="transmembrane region" description="Helical" evidence="7">
    <location>
        <begin position="93"/>
        <end position="118"/>
    </location>
</feature>
<feature type="domain" description="ABC transmembrane type-1" evidence="9">
    <location>
        <begin position="93"/>
        <end position="307"/>
    </location>
</feature>
<dbReference type="GO" id="GO:0055085">
    <property type="term" value="P:transmembrane transport"/>
    <property type="evidence" value="ECO:0007669"/>
    <property type="project" value="InterPro"/>
</dbReference>
<feature type="transmembrane region" description="Helical" evidence="7">
    <location>
        <begin position="284"/>
        <end position="308"/>
    </location>
</feature>
<reference evidence="10" key="1">
    <citation type="submission" date="2020-02" db="EMBL/GenBank/DDBJ databases">
        <authorList>
            <person name="Meier V. D."/>
        </authorList>
    </citation>
    <scope>NUCLEOTIDE SEQUENCE</scope>
    <source>
        <strain evidence="10">AVDCRST_MAG18</strain>
    </source>
</reference>
<dbReference type="InterPro" id="IPR035906">
    <property type="entry name" value="MetI-like_sf"/>
</dbReference>
<feature type="region of interest" description="Disordered" evidence="8">
    <location>
        <begin position="1"/>
        <end position="25"/>
    </location>
</feature>
<evidence type="ECO:0000256" key="3">
    <source>
        <dbReference type="ARBA" id="ARBA00022475"/>
    </source>
</evidence>
<dbReference type="Gene3D" id="1.10.3720.10">
    <property type="entry name" value="MetI-like"/>
    <property type="match status" value="1"/>
</dbReference>
<feature type="transmembrane region" description="Helical" evidence="7">
    <location>
        <begin position="130"/>
        <end position="147"/>
    </location>
</feature>
<keyword evidence="2 7" id="KW-0813">Transport</keyword>
<feature type="transmembrane region" description="Helical" evidence="7">
    <location>
        <begin position="33"/>
        <end position="54"/>
    </location>
</feature>
<proteinExistence type="inferred from homology"/>
<keyword evidence="6 7" id="KW-0472">Membrane</keyword>
<dbReference type="InterPro" id="IPR000515">
    <property type="entry name" value="MetI-like"/>
</dbReference>
<organism evidence="10">
    <name type="scientific">uncultured Thermomicrobiales bacterium</name>
    <dbReference type="NCBI Taxonomy" id="1645740"/>
    <lineage>
        <taxon>Bacteria</taxon>
        <taxon>Pseudomonadati</taxon>
        <taxon>Thermomicrobiota</taxon>
        <taxon>Thermomicrobia</taxon>
        <taxon>Thermomicrobiales</taxon>
        <taxon>environmental samples</taxon>
    </lineage>
</organism>
<evidence type="ECO:0000256" key="2">
    <source>
        <dbReference type="ARBA" id="ARBA00022448"/>
    </source>
</evidence>
<protein>
    <submittedName>
        <fullName evidence="10">Maltodextrin ABC transporter, permease protein MdxF</fullName>
    </submittedName>
</protein>
<keyword evidence="3" id="KW-1003">Cell membrane</keyword>